<dbReference type="InterPro" id="IPR022398">
    <property type="entry name" value="Peptidase_S8_His-AS"/>
</dbReference>
<evidence type="ECO:0000313" key="13">
    <source>
        <dbReference type="Proteomes" id="UP001319060"/>
    </source>
</evidence>
<evidence type="ECO:0000259" key="10">
    <source>
        <dbReference type="Pfam" id="PF00082"/>
    </source>
</evidence>
<evidence type="ECO:0000256" key="5">
    <source>
        <dbReference type="ARBA" id="ARBA00022729"/>
    </source>
</evidence>
<organism evidence="12 13">
    <name type="scientific">Fictibacillus barbaricus</name>
    <dbReference type="NCBI Taxonomy" id="182136"/>
    <lineage>
        <taxon>Bacteria</taxon>
        <taxon>Bacillati</taxon>
        <taxon>Bacillota</taxon>
        <taxon>Bacilli</taxon>
        <taxon>Bacillales</taxon>
        <taxon>Fictibacillaceae</taxon>
        <taxon>Fictibacillus</taxon>
    </lineage>
</organism>
<evidence type="ECO:0000256" key="7">
    <source>
        <dbReference type="ARBA" id="ARBA00022825"/>
    </source>
</evidence>
<evidence type="ECO:0000256" key="6">
    <source>
        <dbReference type="ARBA" id="ARBA00022801"/>
    </source>
</evidence>
<dbReference type="InterPro" id="IPR046450">
    <property type="entry name" value="PA_dom_sf"/>
</dbReference>
<dbReference type="InterPro" id="IPR036852">
    <property type="entry name" value="Peptidase_S8/S53_dom_sf"/>
</dbReference>
<dbReference type="InterPro" id="IPR023827">
    <property type="entry name" value="Peptidase_S8_Asp-AS"/>
</dbReference>
<evidence type="ECO:0000256" key="4">
    <source>
        <dbReference type="ARBA" id="ARBA00022670"/>
    </source>
</evidence>
<sequence>MKKKSKTSRQFTNYALTGILLTSVIFPSTAVPQKISAIEGNLSGRTSKIIIEMDDNPIIKAVPELESSIQSAGTIHKYKEHKQVLREKQQKLLNSIEENGIQHSKAKDHTLLFNGISLEVPSDKVNELKSLPGVKAVHTDQKFQANLADSVPLIGAPEVWSRKDQAQQNITGKGVTIAVIDSGVDYTHPDLGGKLGPGNKVVGGYDFVNNDTDPMDDNGHGTHVAGIAVGKGGVTGVAPDANITAYKVLDDWGYGYMSDILSAIEASVSPDNPHRADVVNMSLGGSGDGNDPISKAAQNAVDAGIVVVAAAGNSGPSHGTVNAPALAEGVLSVGASTSGVIVPAASMVSPVKMDLDPSHIFYSANPPGTPFSAEVVDAGEGWPDVYEGLDVKGKIVLVQGGLDQGIEKAMAAQEKGAVAVLFYEPTPLLPPIGPGANDAESLLRQEEKEHQFKAGYFDGRLESLLAMDIARETAEEVKAQLEKGAVQVKISGTPITDTVANFSSRGTVDYKIGTDLVAPGVEIKSTTPKWLDEGGYYRLSGTSMAAPHAAGAAALLRQLHPTWDSTDITSALSITAKQVPSHDVIDQAAGRLDLEAAARTNIISSKSGLSFGLADLKEEMINETSTFTLSNKGNKTIDLDLSVKKGKQTQANVSIRPSSVSIKPGEHVDITVDLAHVTPSTDTDITGWIVGQAEGEPNLSIPYHLAVRHFQVTVTPDPTESDTEAFIYSPVDLSDVPNMNVITPKGKSISVTPVADKSRWFRAPIDVEEKGIYKVVVSSTVKNSSSGKDVLINGTANFQAISSEKGGESWKKVGPLSNAGYMNLDPNSSNNMMVLDSDAPSIFQTDDGAKTWEENRNIPVDNGLPVEMVADPTNKKKLYVIIKGEPNIGTYKGKILTSDNNGKSWELVPFPLDVELQDIEISKDGKTLITVTQDNENSDYRAYISFNKGESWELIQVGKNNISNVHLKGNDLYLGTLEGLSVIRDLYSSKMDVKKLFTPPNYFVNSVVSDDHVIVAKAPIDGIYLSKDNGQNWEKADLPFRYPSRVEIIEGNIYVGAHDATGVWVSKDQGETWKVWKGAFSQPVDILDIAKDPKSSSVFVSNFGAGIYKTQDQGESYKRIGIPGANVYDLEMIYDKNNKSKLLAGTAVGTYSTGIPTNKDINPSILEWGQAEAEGGGIGVGILHIATSPINKNLAFKIREIGGAFVISKSTDGGITWEEKTAGAQLANSMSIHQADPNQVFVSYSYMVYLTGKLQNGLMISTDGGDTWKKVKTSERFTVLKGDPSDPNRLWAGSPNGLFLSTDKGITFKKVQNVPVNAIEISAQNPKQIFIAGKELYYSTDGANTIKKGSYESLGIYVTDIQSTPSNPNVVYASTGKFYQAGLLQGGHGVVRSTDGGKTWHNFSVGLDNKDTTSLVLSPDQDYLFVGTDGGSVHRIKIKN</sequence>
<dbReference type="PROSITE" id="PS00137">
    <property type="entry name" value="SUBTILASE_HIS"/>
    <property type="match status" value="1"/>
</dbReference>
<dbReference type="RefSeq" id="WP_188404312.1">
    <property type="nucleotide sequence ID" value="NZ_BMCE01000004.1"/>
</dbReference>
<evidence type="ECO:0000256" key="3">
    <source>
        <dbReference type="ARBA" id="ARBA00022525"/>
    </source>
</evidence>
<comment type="caution">
    <text evidence="12">The sequence shown here is derived from an EMBL/GenBank/DDBJ whole genome shotgun (WGS) entry which is preliminary data.</text>
</comment>
<keyword evidence="7 8" id="KW-0720">Serine protease</keyword>
<feature type="active site" description="Charge relay system" evidence="8">
    <location>
        <position position="220"/>
    </location>
</feature>
<keyword evidence="4 8" id="KW-0645">Protease</keyword>
<dbReference type="InterPro" id="IPR003137">
    <property type="entry name" value="PA_domain"/>
</dbReference>
<evidence type="ECO:0000259" key="11">
    <source>
        <dbReference type="Pfam" id="PF02225"/>
    </source>
</evidence>
<dbReference type="Gene3D" id="3.40.50.200">
    <property type="entry name" value="Peptidase S8/S53 domain"/>
    <property type="match status" value="2"/>
</dbReference>
<feature type="domain" description="PA" evidence="11">
    <location>
        <begin position="386"/>
        <end position="427"/>
    </location>
</feature>
<dbReference type="PANTHER" id="PTHR43806">
    <property type="entry name" value="PEPTIDASE S8"/>
    <property type="match status" value="1"/>
</dbReference>
<feature type="domain" description="Peptidase S8/S53" evidence="10">
    <location>
        <begin position="172"/>
        <end position="579"/>
    </location>
</feature>
<accession>A0ABS2Z8L1</accession>
<name>A0ABS2Z8L1_9BACL</name>
<protein>
    <submittedName>
        <fullName evidence="12">S8 family serine peptidase</fullName>
    </submittedName>
</protein>
<evidence type="ECO:0000256" key="9">
    <source>
        <dbReference type="RuleBase" id="RU003355"/>
    </source>
</evidence>
<feature type="active site" description="Charge relay system" evidence="8">
    <location>
        <position position="181"/>
    </location>
</feature>
<dbReference type="Pfam" id="PF00082">
    <property type="entry name" value="Peptidase_S8"/>
    <property type="match status" value="1"/>
</dbReference>
<dbReference type="InterPro" id="IPR023828">
    <property type="entry name" value="Peptidase_S8_Ser-AS"/>
</dbReference>
<dbReference type="InterPro" id="IPR034213">
    <property type="entry name" value="S8_Vpr-like"/>
</dbReference>
<evidence type="ECO:0000313" key="12">
    <source>
        <dbReference type="EMBL" id="MBN3544155.1"/>
    </source>
</evidence>
<dbReference type="InterPro" id="IPR050131">
    <property type="entry name" value="Peptidase_S8_subtilisin-like"/>
</dbReference>
<gene>
    <name evidence="12" type="ORF">JYA64_02470</name>
</gene>
<dbReference type="SUPFAM" id="SSF52743">
    <property type="entry name" value="Subtilisin-like"/>
    <property type="match status" value="1"/>
</dbReference>
<keyword evidence="5" id="KW-0732">Signal</keyword>
<dbReference type="Gene3D" id="2.130.10.10">
    <property type="entry name" value="YVTN repeat-like/Quinoprotein amine dehydrogenase"/>
    <property type="match status" value="3"/>
</dbReference>
<dbReference type="PROSITE" id="PS00138">
    <property type="entry name" value="SUBTILASE_SER"/>
    <property type="match status" value="1"/>
</dbReference>
<dbReference type="PANTHER" id="PTHR43806:SF65">
    <property type="entry name" value="SERINE PROTEASE APRX"/>
    <property type="match status" value="1"/>
</dbReference>
<evidence type="ECO:0000256" key="1">
    <source>
        <dbReference type="ARBA" id="ARBA00011073"/>
    </source>
</evidence>
<keyword evidence="2" id="KW-0134">Cell wall</keyword>
<dbReference type="SUPFAM" id="SSF52025">
    <property type="entry name" value="PA domain"/>
    <property type="match status" value="1"/>
</dbReference>
<dbReference type="Pfam" id="PF02225">
    <property type="entry name" value="PA"/>
    <property type="match status" value="1"/>
</dbReference>
<dbReference type="SUPFAM" id="SSF110296">
    <property type="entry name" value="Oligoxyloglucan reducing end-specific cellobiohydrolase"/>
    <property type="match status" value="2"/>
</dbReference>
<dbReference type="Gene3D" id="2.60.40.10">
    <property type="entry name" value="Immunoglobulins"/>
    <property type="match status" value="1"/>
</dbReference>
<dbReference type="PROSITE" id="PS51892">
    <property type="entry name" value="SUBTILASE"/>
    <property type="match status" value="1"/>
</dbReference>
<evidence type="ECO:0000256" key="8">
    <source>
        <dbReference type="PROSITE-ProRule" id="PRU01240"/>
    </source>
</evidence>
<comment type="similarity">
    <text evidence="1 8 9">Belongs to the peptidase S8 family.</text>
</comment>
<dbReference type="CDD" id="cd15482">
    <property type="entry name" value="Sialidase_non-viral"/>
    <property type="match status" value="2"/>
</dbReference>
<evidence type="ECO:0000256" key="2">
    <source>
        <dbReference type="ARBA" id="ARBA00022512"/>
    </source>
</evidence>
<dbReference type="InterPro" id="IPR015500">
    <property type="entry name" value="Peptidase_S8_subtilisin-rel"/>
</dbReference>
<dbReference type="InterPro" id="IPR013783">
    <property type="entry name" value="Ig-like_fold"/>
</dbReference>
<keyword evidence="6 8" id="KW-0378">Hydrolase</keyword>
<dbReference type="PRINTS" id="PR00723">
    <property type="entry name" value="SUBTILISIN"/>
</dbReference>
<keyword evidence="3" id="KW-0964">Secreted</keyword>
<dbReference type="InterPro" id="IPR000209">
    <property type="entry name" value="Peptidase_S8/S53_dom"/>
</dbReference>
<keyword evidence="13" id="KW-1185">Reference proteome</keyword>
<dbReference type="PROSITE" id="PS00136">
    <property type="entry name" value="SUBTILASE_ASP"/>
    <property type="match status" value="1"/>
</dbReference>
<reference evidence="12 13" key="1">
    <citation type="submission" date="2021-01" db="EMBL/GenBank/DDBJ databases">
        <title>Genome Sequencing of Type Strains.</title>
        <authorList>
            <person name="Lemaire J.F."/>
            <person name="Inderbitzin P."/>
            <person name="Collins S.B."/>
            <person name="Wespe N."/>
            <person name="Knight-Connoni V."/>
        </authorList>
    </citation>
    <scope>NUCLEOTIDE SEQUENCE [LARGE SCALE GENOMIC DNA]</scope>
    <source>
        <strain evidence="12 13">DSM 14730</strain>
    </source>
</reference>
<dbReference type="CDD" id="cd07474">
    <property type="entry name" value="Peptidases_S8_subtilisin_Vpr-like"/>
    <property type="match status" value="1"/>
</dbReference>
<dbReference type="EMBL" id="JAFHKS010000040">
    <property type="protein sequence ID" value="MBN3544155.1"/>
    <property type="molecule type" value="Genomic_DNA"/>
</dbReference>
<dbReference type="Proteomes" id="UP001319060">
    <property type="component" value="Unassembled WGS sequence"/>
</dbReference>
<feature type="active site" description="Charge relay system" evidence="8">
    <location>
        <position position="543"/>
    </location>
</feature>
<proteinExistence type="inferred from homology"/>
<dbReference type="InterPro" id="IPR015943">
    <property type="entry name" value="WD40/YVTN_repeat-like_dom_sf"/>
</dbReference>